<keyword evidence="1" id="KW-0240">DNA-directed RNA polymerase</keyword>
<reference evidence="2" key="1">
    <citation type="journal article" date="2019" name="Plant Biotechnol. J.">
        <title>Genome sequencing of the Australian wild diploid species Gossypium australe highlights disease resistance and delayed gland morphogenesis.</title>
        <authorList>
            <person name="Cai Y."/>
            <person name="Cai X."/>
            <person name="Wang Q."/>
            <person name="Wang P."/>
            <person name="Zhang Y."/>
            <person name="Cai C."/>
            <person name="Xu Y."/>
            <person name="Wang K."/>
            <person name="Zhou Z."/>
            <person name="Wang C."/>
            <person name="Geng S."/>
            <person name="Li B."/>
            <person name="Dong Q."/>
            <person name="Hou Y."/>
            <person name="Wang H."/>
            <person name="Ai P."/>
            <person name="Liu Z."/>
            <person name="Yi F."/>
            <person name="Sun M."/>
            <person name="An G."/>
            <person name="Cheng J."/>
            <person name="Zhang Y."/>
            <person name="Shi Q."/>
            <person name="Xie Y."/>
            <person name="Shi X."/>
            <person name="Chang Y."/>
            <person name="Huang F."/>
            <person name="Chen Y."/>
            <person name="Hong S."/>
            <person name="Mi L."/>
            <person name="Sun Q."/>
            <person name="Zhang L."/>
            <person name="Zhou B."/>
            <person name="Peng R."/>
            <person name="Zhang X."/>
            <person name="Liu F."/>
        </authorList>
    </citation>
    <scope>NUCLEOTIDE SEQUENCE [LARGE SCALE GENOMIC DNA]</scope>
    <source>
        <strain evidence="2">cv. PA1801</strain>
    </source>
</reference>
<dbReference type="Proteomes" id="UP000325315">
    <property type="component" value="Unassembled WGS sequence"/>
</dbReference>
<name>A0A5B6X8W8_9ROSI</name>
<organism evidence="1 2">
    <name type="scientific">Gossypium australe</name>
    <dbReference type="NCBI Taxonomy" id="47621"/>
    <lineage>
        <taxon>Eukaryota</taxon>
        <taxon>Viridiplantae</taxon>
        <taxon>Streptophyta</taxon>
        <taxon>Embryophyta</taxon>
        <taxon>Tracheophyta</taxon>
        <taxon>Spermatophyta</taxon>
        <taxon>Magnoliopsida</taxon>
        <taxon>eudicotyledons</taxon>
        <taxon>Gunneridae</taxon>
        <taxon>Pentapetalae</taxon>
        <taxon>rosids</taxon>
        <taxon>malvids</taxon>
        <taxon>Malvales</taxon>
        <taxon>Malvaceae</taxon>
        <taxon>Malvoideae</taxon>
        <taxon>Gossypium</taxon>
    </lineage>
</organism>
<proteinExistence type="predicted"/>
<comment type="caution">
    <text evidence="1">The sequence shown here is derived from an EMBL/GenBank/DDBJ whole genome shotgun (WGS) entry which is preliminary data.</text>
</comment>
<sequence>MATYISTFSHMISNTIKSSRDMSDTNLPFLTMAVLHGFISCSICGKVLDEVSKKKVSMIQRKNTRFKRIKRLGKRRPVL</sequence>
<dbReference type="OrthoDB" id="10422692at2759"/>
<accession>A0A5B6X8W8</accession>
<gene>
    <name evidence="1" type="ORF">EPI10_033322</name>
</gene>
<dbReference type="EMBL" id="SMMG02000001">
    <property type="protein sequence ID" value="KAA3489744.1"/>
    <property type="molecule type" value="Genomic_DNA"/>
</dbReference>
<protein>
    <submittedName>
        <fullName evidence="1">Dna-directed rna polymerase subunit b</fullName>
    </submittedName>
</protein>
<dbReference type="GO" id="GO:0000428">
    <property type="term" value="C:DNA-directed RNA polymerase complex"/>
    <property type="evidence" value="ECO:0007669"/>
    <property type="project" value="UniProtKB-KW"/>
</dbReference>
<keyword evidence="2" id="KW-1185">Reference proteome</keyword>
<dbReference type="AlphaFoldDB" id="A0A5B6X8W8"/>
<evidence type="ECO:0000313" key="1">
    <source>
        <dbReference type="EMBL" id="KAA3489744.1"/>
    </source>
</evidence>
<evidence type="ECO:0000313" key="2">
    <source>
        <dbReference type="Proteomes" id="UP000325315"/>
    </source>
</evidence>
<keyword evidence="1" id="KW-0804">Transcription</keyword>